<dbReference type="PRINTS" id="PR00237">
    <property type="entry name" value="GPCRRHODOPSN"/>
</dbReference>
<dbReference type="STRING" id="137246.A0A401RH46"/>
<dbReference type="EMBL" id="BEZZ01002720">
    <property type="protein sequence ID" value="GCC17472.1"/>
    <property type="molecule type" value="Genomic_DNA"/>
</dbReference>
<evidence type="ECO:0000256" key="8">
    <source>
        <dbReference type="ARBA" id="ARBA00023170"/>
    </source>
</evidence>
<evidence type="ECO:0000256" key="11">
    <source>
        <dbReference type="SAM" id="MobiDB-lite"/>
    </source>
</evidence>
<evidence type="ECO:0000256" key="2">
    <source>
        <dbReference type="ARBA" id="ARBA00022475"/>
    </source>
</evidence>
<feature type="transmembrane region" description="Helical" evidence="12">
    <location>
        <begin position="265"/>
        <end position="290"/>
    </location>
</feature>
<dbReference type="OrthoDB" id="9876908at2759"/>
<dbReference type="Gene3D" id="1.20.1070.10">
    <property type="entry name" value="Rhodopsin 7-helix transmembrane proteins"/>
    <property type="match status" value="2"/>
</dbReference>
<dbReference type="InterPro" id="IPR000276">
    <property type="entry name" value="GPCR_Rhodpsn"/>
</dbReference>
<dbReference type="OMA" id="ESAQIWE"/>
<dbReference type="Pfam" id="PF00001">
    <property type="entry name" value="7tm_1"/>
    <property type="match status" value="2"/>
</dbReference>
<keyword evidence="3 10" id="KW-0812">Transmembrane</keyword>
<feature type="transmembrane region" description="Helical" evidence="12">
    <location>
        <begin position="499"/>
        <end position="518"/>
    </location>
</feature>
<proteinExistence type="inferred from homology"/>
<dbReference type="InterPro" id="IPR017452">
    <property type="entry name" value="GPCR_Rhodpsn_7TM"/>
</dbReference>
<evidence type="ECO:0000313" key="14">
    <source>
        <dbReference type="EMBL" id="GCC17472.1"/>
    </source>
</evidence>
<feature type="transmembrane region" description="Helical" evidence="12">
    <location>
        <begin position="397"/>
        <end position="424"/>
    </location>
</feature>
<keyword evidence="8 10" id="KW-0675">Receptor</keyword>
<comment type="subcellular location">
    <subcellularLocation>
        <location evidence="1">Cell membrane</location>
        <topology evidence="1">Multi-pass membrane protein</topology>
    </subcellularLocation>
</comment>
<dbReference type="GO" id="GO:0019722">
    <property type="term" value="P:calcium-mediated signaling"/>
    <property type="evidence" value="ECO:0007669"/>
    <property type="project" value="TreeGrafter"/>
</dbReference>
<dbReference type="GO" id="GO:0016493">
    <property type="term" value="F:C-C chemokine receptor activity"/>
    <property type="evidence" value="ECO:0007669"/>
    <property type="project" value="TreeGrafter"/>
</dbReference>
<comment type="caution">
    <text evidence="14">The sequence shown here is derived from an EMBL/GenBank/DDBJ whole genome shotgun (WGS) entry which is preliminary data.</text>
</comment>
<dbReference type="GO" id="GO:0019957">
    <property type="term" value="F:C-C chemokine binding"/>
    <property type="evidence" value="ECO:0007669"/>
    <property type="project" value="TreeGrafter"/>
</dbReference>
<keyword evidence="5 10" id="KW-0297">G-protein coupled receptor</keyword>
<dbReference type="PROSITE" id="PS00237">
    <property type="entry name" value="G_PROTEIN_RECEP_F1_1"/>
    <property type="match status" value="2"/>
</dbReference>
<name>A0A401RH46_CHIPU</name>
<feature type="domain" description="G-protein coupled receptors family 1 profile" evidence="13">
    <location>
        <begin position="76"/>
        <end position="340"/>
    </location>
</feature>
<dbReference type="SUPFAM" id="SSF81321">
    <property type="entry name" value="Family A G protein-coupled receptor-like"/>
    <property type="match status" value="2"/>
</dbReference>
<dbReference type="PANTHER" id="PTHR10489:SF730">
    <property type="entry name" value="CHEMOKINE XC RECEPTOR 1"/>
    <property type="match status" value="1"/>
</dbReference>
<evidence type="ECO:0000256" key="1">
    <source>
        <dbReference type="ARBA" id="ARBA00004651"/>
    </source>
</evidence>
<comment type="similarity">
    <text evidence="10">Belongs to the G-protein coupled receptor 1 family.</text>
</comment>
<dbReference type="PRINTS" id="PR00657">
    <property type="entry name" value="CCCHEMOKINER"/>
</dbReference>
<organism evidence="14 15">
    <name type="scientific">Chiloscyllium punctatum</name>
    <name type="common">Brownbanded bambooshark</name>
    <name type="synonym">Hemiscyllium punctatum</name>
    <dbReference type="NCBI Taxonomy" id="137246"/>
    <lineage>
        <taxon>Eukaryota</taxon>
        <taxon>Metazoa</taxon>
        <taxon>Chordata</taxon>
        <taxon>Craniata</taxon>
        <taxon>Vertebrata</taxon>
        <taxon>Chondrichthyes</taxon>
        <taxon>Elasmobranchii</taxon>
        <taxon>Galeomorphii</taxon>
        <taxon>Galeoidea</taxon>
        <taxon>Orectolobiformes</taxon>
        <taxon>Hemiscylliidae</taxon>
        <taxon>Chiloscyllium</taxon>
    </lineage>
</organism>
<keyword evidence="4 12" id="KW-1133">Transmembrane helix</keyword>
<feature type="compositionally biased region" description="Polar residues" evidence="11">
    <location>
        <begin position="633"/>
        <end position="647"/>
    </location>
</feature>
<sequence>MYKRRNDHTKLSLKSPAMSTAEPKIHTDFDEYYGYYDDYGNDSALIYLCENHEPNALGAILTPVLFSLTFIISLAGNALVLWVLVRYERLRTVTDIFILNLVTSDLLFTFSLPFWAVDHTRGWIFGKAMCKIMSSIFFIGYYSGIMLLTLMTIDRYFIVVHPLPAVRIRKVSYAIAASSVVWGISMAATVPEMIFSDIVGHEENRLYCISDYPPESAQIWELLGYYLQNILFFFIPFVVIVFCYWRILNTVIRCKAKKKHKTVKLILWIVVVFFVCWTPYNVVILLFSLVTLKVPAFETYYYDYYYYDESNTTADYQQFVHLCENIHINLFGAMFTPVLFSLAFIISLAGNALVLWVLVRYERLRTVTDIFILNLVTSNLLFTFSLPFWAVDHTRGWIFGKAMCKLMISIFFIGYYSGMMLLTLMTIDRYFAVVHSLYAFRVRKVSYAVTASIVVWGISFAATIPEMIYSDIHLRMEGLYCFSIYPPESAQIWELFGCYLQNILFFLIPFIVIVFCYWRILNTVIRCKARKKHKTVKLIFWIVVVFFVCWTPYNVVIFLYSLVTLKVPAFKTCEMNNRLEYALYISRNLAYCHCSLNPFFYAFVGTKFRTHLIRLLSKCFPRLKICRELSTTSGNSSKRINSRNYSDTDMPLHSIGS</sequence>
<dbReference type="FunFam" id="1.20.1070.10:FF:000130">
    <property type="entry name" value="Chemokine (C-C motif) receptor 2"/>
    <property type="match status" value="1"/>
</dbReference>
<dbReference type="AlphaFoldDB" id="A0A401RH46"/>
<dbReference type="GO" id="GO:0009897">
    <property type="term" value="C:external side of plasma membrane"/>
    <property type="evidence" value="ECO:0007669"/>
    <property type="project" value="TreeGrafter"/>
</dbReference>
<dbReference type="GO" id="GO:0060326">
    <property type="term" value="P:cell chemotaxis"/>
    <property type="evidence" value="ECO:0007669"/>
    <property type="project" value="TreeGrafter"/>
</dbReference>
<gene>
    <name evidence="14" type="ORF">chiPu_0020579</name>
</gene>
<dbReference type="PROSITE" id="PS50262">
    <property type="entry name" value="G_PROTEIN_RECEP_F1_2"/>
    <property type="match status" value="2"/>
</dbReference>
<dbReference type="GO" id="GO:0007204">
    <property type="term" value="P:positive regulation of cytosolic calcium ion concentration"/>
    <property type="evidence" value="ECO:0007669"/>
    <property type="project" value="TreeGrafter"/>
</dbReference>
<accession>A0A401RH46</accession>
<feature type="region of interest" description="Disordered" evidence="11">
    <location>
        <begin position="633"/>
        <end position="657"/>
    </location>
</feature>
<feature type="transmembrane region" description="Helical" evidence="12">
    <location>
        <begin position="338"/>
        <end position="359"/>
    </location>
</feature>
<keyword evidence="2" id="KW-1003">Cell membrane</keyword>
<evidence type="ECO:0000256" key="4">
    <source>
        <dbReference type="ARBA" id="ARBA00022989"/>
    </source>
</evidence>
<feature type="domain" description="G-protein coupled receptors family 1 profile" evidence="13">
    <location>
        <begin position="350"/>
        <end position="601"/>
    </location>
</feature>
<keyword evidence="7" id="KW-1015">Disulfide bond</keyword>
<dbReference type="CDD" id="cd14984">
    <property type="entry name" value="7tmA_Chemokine_R"/>
    <property type="match status" value="1"/>
</dbReference>
<feature type="transmembrane region" description="Helical" evidence="12">
    <location>
        <begin position="136"/>
        <end position="159"/>
    </location>
</feature>
<evidence type="ECO:0000256" key="7">
    <source>
        <dbReference type="ARBA" id="ARBA00023157"/>
    </source>
</evidence>
<evidence type="ECO:0000256" key="10">
    <source>
        <dbReference type="RuleBase" id="RU000688"/>
    </source>
</evidence>
<evidence type="ECO:0000256" key="3">
    <source>
        <dbReference type="ARBA" id="ARBA00022692"/>
    </source>
</evidence>
<evidence type="ECO:0000256" key="6">
    <source>
        <dbReference type="ARBA" id="ARBA00023136"/>
    </source>
</evidence>
<keyword evidence="9 10" id="KW-0807">Transducer</keyword>
<feature type="transmembrane region" description="Helical" evidence="12">
    <location>
        <begin position="538"/>
        <end position="561"/>
    </location>
</feature>
<evidence type="ECO:0000313" key="15">
    <source>
        <dbReference type="Proteomes" id="UP000287033"/>
    </source>
</evidence>
<reference evidence="14 15" key="1">
    <citation type="journal article" date="2018" name="Nat. Ecol. Evol.">
        <title>Shark genomes provide insights into elasmobranch evolution and the origin of vertebrates.</title>
        <authorList>
            <person name="Hara Y"/>
            <person name="Yamaguchi K"/>
            <person name="Onimaru K"/>
            <person name="Kadota M"/>
            <person name="Koyanagi M"/>
            <person name="Keeley SD"/>
            <person name="Tatsumi K"/>
            <person name="Tanaka K"/>
            <person name="Motone F"/>
            <person name="Kageyama Y"/>
            <person name="Nozu R"/>
            <person name="Adachi N"/>
            <person name="Nishimura O"/>
            <person name="Nakagawa R"/>
            <person name="Tanegashima C"/>
            <person name="Kiyatake I"/>
            <person name="Matsumoto R"/>
            <person name="Murakumo K"/>
            <person name="Nishida K"/>
            <person name="Terakita A"/>
            <person name="Kuratani S"/>
            <person name="Sato K"/>
            <person name="Hyodo S Kuraku.S."/>
        </authorList>
    </citation>
    <scope>NUCLEOTIDE SEQUENCE [LARGE SCALE GENOMIC DNA]</scope>
</reference>
<feature type="transmembrane region" description="Helical" evidence="12">
    <location>
        <begin position="445"/>
        <end position="464"/>
    </location>
</feature>
<feature type="transmembrane region" description="Helical" evidence="12">
    <location>
        <begin position="171"/>
        <end position="190"/>
    </location>
</feature>
<protein>
    <recommendedName>
        <fullName evidence="13">G-protein coupled receptors family 1 profile domain-containing protein</fullName>
    </recommendedName>
</protein>
<feature type="transmembrane region" description="Helical" evidence="12">
    <location>
        <begin position="225"/>
        <end position="245"/>
    </location>
</feature>
<dbReference type="GO" id="GO:0006955">
    <property type="term" value="P:immune response"/>
    <property type="evidence" value="ECO:0007669"/>
    <property type="project" value="TreeGrafter"/>
</dbReference>
<dbReference type="PANTHER" id="PTHR10489">
    <property type="entry name" value="CELL ADHESION MOLECULE"/>
    <property type="match status" value="1"/>
</dbReference>
<dbReference type="InterPro" id="IPR050119">
    <property type="entry name" value="CCR1-9-like"/>
</dbReference>
<dbReference type="Proteomes" id="UP000287033">
    <property type="component" value="Unassembled WGS sequence"/>
</dbReference>
<feature type="transmembrane region" description="Helical" evidence="12">
    <location>
        <begin position="97"/>
        <end position="116"/>
    </location>
</feature>
<evidence type="ECO:0000256" key="9">
    <source>
        <dbReference type="ARBA" id="ARBA00023224"/>
    </source>
</evidence>
<evidence type="ECO:0000259" key="13">
    <source>
        <dbReference type="PROSITE" id="PS50262"/>
    </source>
</evidence>
<keyword evidence="6 12" id="KW-0472">Membrane</keyword>
<evidence type="ECO:0000256" key="5">
    <source>
        <dbReference type="ARBA" id="ARBA00023040"/>
    </source>
</evidence>
<feature type="transmembrane region" description="Helical" evidence="12">
    <location>
        <begin position="371"/>
        <end position="391"/>
    </location>
</feature>
<dbReference type="InterPro" id="IPR000355">
    <property type="entry name" value="Chemokine_rcpt"/>
</dbReference>
<keyword evidence="15" id="KW-1185">Reference proteome</keyword>
<feature type="transmembrane region" description="Helical" evidence="12">
    <location>
        <begin position="64"/>
        <end position="85"/>
    </location>
</feature>
<evidence type="ECO:0000256" key="12">
    <source>
        <dbReference type="SAM" id="Phobius"/>
    </source>
</evidence>